<dbReference type="Proteomes" id="UP000659061">
    <property type="component" value="Unassembled WGS sequence"/>
</dbReference>
<keyword evidence="6" id="KW-1185">Reference proteome</keyword>
<evidence type="ECO:0000313" key="7">
    <source>
        <dbReference type="Proteomes" id="UP000659061"/>
    </source>
</evidence>
<reference evidence="5 6" key="1">
    <citation type="submission" date="2020-07" db="EMBL/GenBank/DDBJ databases">
        <title>Sequencing the genomes of 1000 actinobacteria strains.</title>
        <authorList>
            <person name="Klenk H.-P."/>
        </authorList>
    </citation>
    <scope>NUCLEOTIDE SEQUENCE [LARGE SCALE GENOMIC DNA]</scope>
    <source>
        <strain evidence="5 6">DSM 19087</strain>
    </source>
</reference>
<dbReference type="EMBL" id="JACBZN010000001">
    <property type="protein sequence ID" value="NYI39747.1"/>
    <property type="molecule type" value="Genomic_DNA"/>
</dbReference>
<dbReference type="Pfam" id="PF08240">
    <property type="entry name" value="ADH_N"/>
    <property type="match status" value="1"/>
</dbReference>
<dbReference type="NCBIfam" id="TIGR02824">
    <property type="entry name" value="quinone_pig3"/>
    <property type="match status" value="1"/>
</dbReference>
<dbReference type="SMART" id="SM00829">
    <property type="entry name" value="PKS_ER"/>
    <property type="match status" value="1"/>
</dbReference>
<keyword evidence="2" id="KW-0560">Oxidoreductase</keyword>
<dbReference type="SUPFAM" id="SSF51735">
    <property type="entry name" value="NAD(P)-binding Rossmann-fold domains"/>
    <property type="match status" value="1"/>
</dbReference>
<dbReference type="SUPFAM" id="SSF50129">
    <property type="entry name" value="GroES-like"/>
    <property type="match status" value="1"/>
</dbReference>
<feature type="domain" description="Enoyl reductase (ER)" evidence="3">
    <location>
        <begin position="10"/>
        <end position="320"/>
    </location>
</feature>
<dbReference type="AlphaFoldDB" id="A0A8I0FVV6"/>
<protein>
    <submittedName>
        <fullName evidence="4">NAD(P)H-quinone oxidoreductase</fullName>
    </submittedName>
    <submittedName>
        <fullName evidence="5">PIG3 family NAD(P)H quinone oxidoreductase</fullName>
    </submittedName>
</protein>
<evidence type="ECO:0000256" key="2">
    <source>
        <dbReference type="ARBA" id="ARBA00023002"/>
    </source>
</evidence>
<dbReference type="Gene3D" id="3.90.180.10">
    <property type="entry name" value="Medium-chain alcohol dehydrogenases, catalytic domain"/>
    <property type="match status" value="1"/>
</dbReference>
<evidence type="ECO:0000256" key="1">
    <source>
        <dbReference type="ARBA" id="ARBA00022857"/>
    </source>
</evidence>
<dbReference type="PANTHER" id="PTHR48106">
    <property type="entry name" value="QUINONE OXIDOREDUCTASE PIG3-RELATED"/>
    <property type="match status" value="1"/>
</dbReference>
<dbReference type="InterPro" id="IPR011032">
    <property type="entry name" value="GroES-like_sf"/>
</dbReference>
<dbReference type="InterPro" id="IPR020843">
    <property type="entry name" value="ER"/>
</dbReference>
<dbReference type="GO" id="GO:0070402">
    <property type="term" value="F:NADPH binding"/>
    <property type="evidence" value="ECO:0007669"/>
    <property type="project" value="TreeGrafter"/>
</dbReference>
<dbReference type="EMBL" id="JACWMT010000001">
    <property type="protein sequence ID" value="MBD1269598.1"/>
    <property type="molecule type" value="Genomic_DNA"/>
</dbReference>
<sequence>MRAVIVEEPGGPESLHVAELPDPEPGPGEVVIAVAAAGVNRADLLQREGHYPPPPGTTDVIGLECSGVVHAIGEGVTGLSVGDEVCALLSGGGYAERVVVPAGQVVPVPAGVDLTTAAAIPETYATVWSNVFMLAGLREGQKVLVHGGASGIGTTAIQLAKAFGATVVTTVGSAEKAEVVRGLGADAVVNYREDDFAETCQDLGGVDVVLDIIGGKYLAQNVASLARGGRIVVIGMQGGRKGELNLGALLAKQGSVSATSLRFRPVEEKAAIMAELVEKVWPLIEDGTLGPVVHETVPLARVADAHRILEESSHVGKVVLDMGA</sequence>
<name>A0A8I0FVV6_9ACTN</name>
<dbReference type="CDD" id="cd05276">
    <property type="entry name" value="p53_inducible_oxidoreductase"/>
    <property type="match status" value="1"/>
</dbReference>
<dbReference type="PANTHER" id="PTHR48106:SF8">
    <property type="entry name" value="OS02G0805600 PROTEIN"/>
    <property type="match status" value="1"/>
</dbReference>
<evidence type="ECO:0000313" key="5">
    <source>
        <dbReference type="EMBL" id="NYI39747.1"/>
    </source>
</evidence>
<accession>A0A8I0FVV6</accession>
<keyword evidence="1" id="KW-0521">NADP</keyword>
<dbReference type="GO" id="GO:0016651">
    <property type="term" value="F:oxidoreductase activity, acting on NAD(P)H"/>
    <property type="evidence" value="ECO:0007669"/>
    <property type="project" value="TreeGrafter"/>
</dbReference>
<evidence type="ECO:0000313" key="6">
    <source>
        <dbReference type="Proteomes" id="UP000587211"/>
    </source>
</evidence>
<gene>
    <name evidence="5" type="ORF">BJ975_003122</name>
    <name evidence="4" type="ORF">IDH50_05085</name>
</gene>
<comment type="caution">
    <text evidence="4">The sequence shown here is derived from an EMBL/GenBank/DDBJ whole genome shotgun (WGS) entry which is preliminary data.</text>
</comment>
<dbReference type="InterPro" id="IPR036291">
    <property type="entry name" value="NAD(P)-bd_dom_sf"/>
</dbReference>
<dbReference type="Pfam" id="PF00107">
    <property type="entry name" value="ADH_zinc_N"/>
    <property type="match status" value="1"/>
</dbReference>
<dbReference type="RefSeq" id="WP_179427652.1">
    <property type="nucleotide sequence ID" value="NZ_BAAAMP010000002.1"/>
</dbReference>
<dbReference type="InterPro" id="IPR013149">
    <property type="entry name" value="ADH-like_C"/>
</dbReference>
<dbReference type="Gene3D" id="3.40.50.720">
    <property type="entry name" value="NAD(P)-binding Rossmann-like Domain"/>
    <property type="match status" value="1"/>
</dbReference>
<evidence type="ECO:0000259" key="3">
    <source>
        <dbReference type="SMART" id="SM00829"/>
    </source>
</evidence>
<dbReference type="InterPro" id="IPR013154">
    <property type="entry name" value="ADH-like_N"/>
</dbReference>
<evidence type="ECO:0000313" key="4">
    <source>
        <dbReference type="EMBL" id="MBD1269598.1"/>
    </source>
</evidence>
<reference evidence="4" key="2">
    <citation type="submission" date="2020-09" db="EMBL/GenBank/DDBJ databases">
        <title>Novel species in genus Aeromicrobium.</title>
        <authorList>
            <person name="Zhang G."/>
        </authorList>
    </citation>
    <scope>NUCLEOTIDE SEQUENCE</scope>
    <source>
        <strain evidence="4">SSW1-57</strain>
    </source>
</reference>
<dbReference type="Proteomes" id="UP000587211">
    <property type="component" value="Unassembled WGS sequence"/>
</dbReference>
<organism evidence="4 7">
    <name type="scientific">Aeromicrobium tamlense</name>
    <dbReference type="NCBI Taxonomy" id="375541"/>
    <lineage>
        <taxon>Bacteria</taxon>
        <taxon>Bacillati</taxon>
        <taxon>Actinomycetota</taxon>
        <taxon>Actinomycetes</taxon>
        <taxon>Propionibacteriales</taxon>
        <taxon>Nocardioidaceae</taxon>
        <taxon>Aeromicrobium</taxon>
    </lineage>
</organism>
<dbReference type="InterPro" id="IPR014189">
    <property type="entry name" value="Quinone_OxRdtase_PIG3"/>
</dbReference>
<proteinExistence type="predicted"/>